<sequence length="360" mass="41038">VGLIVGEGYTLLTTRHNHDVLKVFFMVKLKDIGKLEEAPRVLKSNFSVDQRQQFQLRMDDADCTSEQDHQGWHVQALENQLLSVSLLICLGKHDCVEKMPSEVPYDNRISTPGKNPDANVVTGTFLPNNHYALILFDTGTDRSFVSTEFSSLIDIILTTLDHGYDVELADEMGSFDVIIGMDWLSKYHVKTEDKSEEKRLEDVPIIRDFPEVFPEDLPGIPPTRQVEFQIDLIPGAAHVARTPYRLAPSEMKELSDQLQELSDKGFIRPSSSPWGALKELNMRKRHWLELISYYNYEIRYHPGKANVVVDALSRKERIKPLRVQALVMTISLDLPKQNLEAQTTVRKPENLVAEDVGLWV</sequence>
<accession>A0A699HQK3</accession>
<dbReference type="SUPFAM" id="SSF56672">
    <property type="entry name" value="DNA/RNA polymerases"/>
    <property type="match status" value="1"/>
</dbReference>
<dbReference type="Pfam" id="PF08284">
    <property type="entry name" value="RVP_2"/>
    <property type="match status" value="2"/>
</dbReference>
<gene>
    <name evidence="1" type="ORF">Tci_400164</name>
</gene>
<dbReference type="InterPro" id="IPR032567">
    <property type="entry name" value="RTL1-rel"/>
</dbReference>
<dbReference type="EMBL" id="BKCJ010165757">
    <property type="protein sequence ID" value="GEY28190.1"/>
    <property type="molecule type" value="Genomic_DNA"/>
</dbReference>
<evidence type="ECO:0008006" key="2">
    <source>
        <dbReference type="Google" id="ProtNLM"/>
    </source>
</evidence>
<feature type="non-terminal residue" evidence="1">
    <location>
        <position position="1"/>
    </location>
</feature>
<protein>
    <recommendedName>
        <fullName evidence="2">Reverse transcriptase domain-containing protein</fullName>
    </recommendedName>
</protein>
<dbReference type="PANTHER" id="PTHR15503:SF45">
    <property type="entry name" value="RNA-DIRECTED DNA POLYMERASE HOMOLOG"/>
    <property type="match status" value="1"/>
</dbReference>
<name>A0A699HQK3_TANCI</name>
<dbReference type="AlphaFoldDB" id="A0A699HQK3"/>
<dbReference type="CDD" id="cd00303">
    <property type="entry name" value="retropepsin_like"/>
    <property type="match status" value="1"/>
</dbReference>
<proteinExistence type="predicted"/>
<dbReference type="Gene3D" id="3.10.10.10">
    <property type="entry name" value="HIV Type 1 Reverse Transcriptase, subunit A, domain 1"/>
    <property type="match status" value="1"/>
</dbReference>
<reference evidence="1" key="1">
    <citation type="journal article" date="2019" name="Sci. Rep.">
        <title>Draft genome of Tanacetum cinerariifolium, the natural source of mosquito coil.</title>
        <authorList>
            <person name="Yamashiro T."/>
            <person name="Shiraishi A."/>
            <person name="Satake H."/>
            <person name="Nakayama K."/>
        </authorList>
    </citation>
    <scope>NUCLEOTIDE SEQUENCE</scope>
</reference>
<dbReference type="InterPro" id="IPR043502">
    <property type="entry name" value="DNA/RNA_pol_sf"/>
</dbReference>
<organism evidence="1">
    <name type="scientific">Tanacetum cinerariifolium</name>
    <name type="common">Dalmatian daisy</name>
    <name type="synonym">Chrysanthemum cinerariifolium</name>
    <dbReference type="NCBI Taxonomy" id="118510"/>
    <lineage>
        <taxon>Eukaryota</taxon>
        <taxon>Viridiplantae</taxon>
        <taxon>Streptophyta</taxon>
        <taxon>Embryophyta</taxon>
        <taxon>Tracheophyta</taxon>
        <taxon>Spermatophyta</taxon>
        <taxon>Magnoliopsida</taxon>
        <taxon>eudicotyledons</taxon>
        <taxon>Gunneridae</taxon>
        <taxon>Pentapetalae</taxon>
        <taxon>asterids</taxon>
        <taxon>campanulids</taxon>
        <taxon>Asterales</taxon>
        <taxon>Asteraceae</taxon>
        <taxon>Asteroideae</taxon>
        <taxon>Anthemideae</taxon>
        <taxon>Anthemidinae</taxon>
        <taxon>Tanacetum</taxon>
    </lineage>
</organism>
<evidence type="ECO:0000313" key="1">
    <source>
        <dbReference type="EMBL" id="GEY28190.1"/>
    </source>
</evidence>
<comment type="caution">
    <text evidence="1">The sequence shown here is derived from an EMBL/GenBank/DDBJ whole genome shotgun (WGS) entry which is preliminary data.</text>
</comment>
<dbReference type="PANTHER" id="PTHR15503">
    <property type="entry name" value="LDOC1 RELATED"/>
    <property type="match status" value="1"/>
</dbReference>